<sequence>MKSISIKTTTQAQDAADFLAESVIRQLGLNKRVLLFVTGGSSIAVAVEAAKLISAHPHQNLTIMLTDERYGPPNHPDSNWRQLLEKGFSLPEAKLLPILEGEDREAANKKFNNMLENELRAAEYKIGLFGIGADGHTAGVLPRSVAVNAMGWSVAYDAGTFERITITPKTIVKLDEAVAFAQGKEKWKVVEDLEKNDLDIHEQPAQILKKVPLLKIFTNYKTK</sequence>
<feature type="domain" description="Glucosamine/galactosamine-6-phosphate isomerase" evidence="1">
    <location>
        <begin position="11"/>
        <end position="209"/>
    </location>
</feature>
<dbReference type="InterPro" id="IPR037171">
    <property type="entry name" value="NagB/RpiA_transferase-like"/>
</dbReference>
<protein>
    <submittedName>
        <fullName evidence="2">6-phosphogluconolactonase</fullName>
    </submittedName>
</protein>
<organism evidence="2 3">
    <name type="scientific">Candidatus Nomurabacteria bacterium GW2011_GWA2_41_25</name>
    <dbReference type="NCBI Taxonomy" id="1618736"/>
    <lineage>
        <taxon>Bacteria</taxon>
        <taxon>Candidatus Nomuraibacteriota</taxon>
    </lineage>
</organism>
<dbReference type="AlphaFoldDB" id="A0A0G0VSR2"/>
<dbReference type="EMBL" id="LCBE01000013">
    <property type="protein sequence ID" value="KKS03924.1"/>
    <property type="molecule type" value="Genomic_DNA"/>
</dbReference>
<dbReference type="Proteomes" id="UP000034236">
    <property type="component" value="Unassembled WGS sequence"/>
</dbReference>
<proteinExistence type="predicted"/>
<dbReference type="Pfam" id="PF01182">
    <property type="entry name" value="Glucosamine_iso"/>
    <property type="match status" value="1"/>
</dbReference>
<name>A0A0G0VSR2_9BACT</name>
<evidence type="ECO:0000259" key="1">
    <source>
        <dbReference type="Pfam" id="PF01182"/>
    </source>
</evidence>
<evidence type="ECO:0000313" key="3">
    <source>
        <dbReference type="Proteomes" id="UP000034236"/>
    </source>
</evidence>
<comment type="caution">
    <text evidence="2">The sequence shown here is derived from an EMBL/GenBank/DDBJ whole genome shotgun (WGS) entry which is preliminary data.</text>
</comment>
<evidence type="ECO:0000313" key="2">
    <source>
        <dbReference type="EMBL" id="KKS03924.1"/>
    </source>
</evidence>
<dbReference type="Gene3D" id="3.40.50.1360">
    <property type="match status" value="1"/>
</dbReference>
<reference evidence="2 3" key="1">
    <citation type="journal article" date="2015" name="Nature">
        <title>rRNA introns, odd ribosomes, and small enigmatic genomes across a large radiation of phyla.</title>
        <authorList>
            <person name="Brown C.T."/>
            <person name="Hug L.A."/>
            <person name="Thomas B.C."/>
            <person name="Sharon I."/>
            <person name="Castelle C.J."/>
            <person name="Singh A."/>
            <person name="Wilkins M.J."/>
            <person name="Williams K.H."/>
            <person name="Banfield J.F."/>
        </authorList>
    </citation>
    <scope>NUCLEOTIDE SEQUENCE [LARGE SCALE GENOMIC DNA]</scope>
</reference>
<dbReference type="GO" id="GO:0005975">
    <property type="term" value="P:carbohydrate metabolic process"/>
    <property type="evidence" value="ECO:0007669"/>
    <property type="project" value="InterPro"/>
</dbReference>
<dbReference type="SUPFAM" id="SSF100950">
    <property type="entry name" value="NagB/RpiA/CoA transferase-like"/>
    <property type="match status" value="1"/>
</dbReference>
<accession>A0A0G0VSR2</accession>
<dbReference type="InterPro" id="IPR006148">
    <property type="entry name" value="Glc/Gal-6P_isomerase"/>
</dbReference>
<gene>
    <name evidence="2" type="ORF">UU58_C0013G0011</name>
</gene>